<feature type="region of interest" description="Disordered" evidence="1">
    <location>
        <begin position="176"/>
        <end position="197"/>
    </location>
</feature>
<name>A0A183TYS0_TOXCA</name>
<dbReference type="EMBL" id="UYWY01001020">
    <property type="protein sequence ID" value="VDM26083.1"/>
    <property type="molecule type" value="Genomic_DNA"/>
</dbReference>
<gene>
    <name evidence="2" type="ORF">TCNE_LOCUS1390</name>
</gene>
<protein>
    <submittedName>
        <fullName evidence="4">WD_REPEATS_REGION domain-containing protein</fullName>
    </submittedName>
</protein>
<reference evidence="2 3" key="2">
    <citation type="submission" date="2018-11" db="EMBL/GenBank/DDBJ databases">
        <authorList>
            <consortium name="Pathogen Informatics"/>
        </authorList>
    </citation>
    <scope>NUCLEOTIDE SEQUENCE [LARGE SCALE GENOMIC DNA]</scope>
</reference>
<feature type="compositionally biased region" description="Polar residues" evidence="1">
    <location>
        <begin position="124"/>
        <end position="141"/>
    </location>
</feature>
<sequence length="518" mass="55994">MDLWMSEASRLSVLEQAHSNESVVWTRRGLSDGNGWHRLRIPVRAFGYPIRLHLKATISGTDLIPIMPQRIEPQRLTAYQRIANETESFNFLSGTKRTAFTKAHRTNSFLTSHIRPQTAHRTHQPSSIVNSRDSSLIQSLSMPPPVTDLDITPSMYSVRNSSEKSVLASRASASGLLQSSRETSSNSVSAHDSTSGLFPAPVLEDGIGSPNHSEYAKLGVPESTLAADANVGEDEIGRFHTSILESGATTGDRKIVGDEVMRQSDSTSFNAIGRPLISNARQGGLNVRPIDGMARAGGRKALANSGAPVVLSRMGITPPLLEHSKSTNVMEGRFLPGDFGTSRGWGDSKLSDVSKLLSRIGGQPILEGQLRNLARQFGFDHITGEQGLELIRRLIMLKTHGVESSSKTPFAESSSLEGLQPIQPVNAPHHVFNICLSSFGRLDAKIIVPVLSELKALSSLLPGGLLPQRIADGLPENINGELLKKFATILSPPSTHTDAQRPLAKQNLDFIVQNANSG</sequence>
<dbReference type="AlphaFoldDB" id="A0A183TYS0"/>
<dbReference type="WBParaSite" id="TCNE_0000138901-mRNA-1">
    <property type="protein sequence ID" value="TCNE_0000138901-mRNA-1"/>
    <property type="gene ID" value="TCNE_0000138901"/>
</dbReference>
<reference evidence="4" key="1">
    <citation type="submission" date="2016-06" db="UniProtKB">
        <authorList>
            <consortium name="WormBaseParasite"/>
        </authorList>
    </citation>
    <scope>IDENTIFICATION</scope>
</reference>
<feature type="region of interest" description="Disordered" evidence="1">
    <location>
        <begin position="111"/>
        <end position="152"/>
    </location>
</feature>
<dbReference type="Proteomes" id="UP000050794">
    <property type="component" value="Unassembled WGS sequence"/>
</dbReference>
<evidence type="ECO:0000313" key="4">
    <source>
        <dbReference type="WBParaSite" id="TCNE_0000138901-mRNA-1"/>
    </source>
</evidence>
<evidence type="ECO:0000256" key="1">
    <source>
        <dbReference type="SAM" id="MobiDB-lite"/>
    </source>
</evidence>
<evidence type="ECO:0000313" key="3">
    <source>
        <dbReference type="Proteomes" id="UP000050794"/>
    </source>
</evidence>
<proteinExistence type="predicted"/>
<feature type="compositionally biased region" description="Polar residues" evidence="1">
    <location>
        <begin position="176"/>
        <end position="196"/>
    </location>
</feature>
<keyword evidence="3" id="KW-1185">Reference proteome</keyword>
<evidence type="ECO:0000313" key="2">
    <source>
        <dbReference type="EMBL" id="VDM26083.1"/>
    </source>
</evidence>
<organism evidence="3 4">
    <name type="scientific">Toxocara canis</name>
    <name type="common">Canine roundworm</name>
    <dbReference type="NCBI Taxonomy" id="6265"/>
    <lineage>
        <taxon>Eukaryota</taxon>
        <taxon>Metazoa</taxon>
        <taxon>Ecdysozoa</taxon>
        <taxon>Nematoda</taxon>
        <taxon>Chromadorea</taxon>
        <taxon>Rhabditida</taxon>
        <taxon>Spirurina</taxon>
        <taxon>Ascaridomorpha</taxon>
        <taxon>Ascaridoidea</taxon>
        <taxon>Toxocaridae</taxon>
        <taxon>Toxocara</taxon>
    </lineage>
</organism>
<accession>A0A183TYS0</accession>